<name>A0A7J7J7I5_BUGNE</name>
<protein>
    <submittedName>
        <fullName evidence="1">Uncharacterized protein</fullName>
    </submittedName>
</protein>
<comment type="caution">
    <text evidence="1">The sequence shown here is derived from an EMBL/GenBank/DDBJ whole genome shotgun (WGS) entry which is preliminary data.</text>
</comment>
<reference evidence="1" key="1">
    <citation type="submission" date="2020-06" db="EMBL/GenBank/DDBJ databases">
        <title>Draft genome of Bugula neritina, a colonial animal packing powerful symbionts and potential medicines.</title>
        <authorList>
            <person name="Rayko M."/>
        </authorList>
    </citation>
    <scope>NUCLEOTIDE SEQUENCE [LARGE SCALE GENOMIC DNA]</scope>
    <source>
        <strain evidence="1">Kwan_BN1</strain>
    </source>
</reference>
<dbReference type="Proteomes" id="UP000593567">
    <property type="component" value="Unassembled WGS sequence"/>
</dbReference>
<proteinExistence type="predicted"/>
<evidence type="ECO:0000313" key="1">
    <source>
        <dbReference type="EMBL" id="KAF6022053.1"/>
    </source>
</evidence>
<evidence type="ECO:0000313" key="2">
    <source>
        <dbReference type="Proteomes" id="UP000593567"/>
    </source>
</evidence>
<dbReference type="AlphaFoldDB" id="A0A7J7J7I5"/>
<organism evidence="1 2">
    <name type="scientific">Bugula neritina</name>
    <name type="common">Brown bryozoan</name>
    <name type="synonym">Sertularia neritina</name>
    <dbReference type="NCBI Taxonomy" id="10212"/>
    <lineage>
        <taxon>Eukaryota</taxon>
        <taxon>Metazoa</taxon>
        <taxon>Spiralia</taxon>
        <taxon>Lophotrochozoa</taxon>
        <taxon>Bryozoa</taxon>
        <taxon>Gymnolaemata</taxon>
        <taxon>Cheilostomatida</taxon>
        <taxon>Flustrina</taxon>
        <taxon>Buguloidea</taxon>
        <taxon>Bugulidae</taxon>
        <taxon>Bugula</taxon>
    </lineage>
</organism>
<keyword evidence="2" id="KW-1185">Reference proteome</keyword>
<dbReference type="EMBL" id="VXIV02002909">
    <property type="protein sequence ID" value="KAF6022053.1"/>
    <property type="molecule type" value="Genomic_DNA"/>
</dbReference>
<gene>
    <name evidence="1" type="ORF">EB796_019628</name>
</gene>
<accession>A0A7J7J7I5</accession>
<sequence length="95" mass="10273">MYYMLGCDDVSDSQPITTVIGGSTYVRWGRTTCGNNSQLLYEGFVIGSHYTHDASSIFFSNCLTFVQDGGQVLLAGIMSIADLVVAAKHLAQETL</sequence>